<comment type="cofactor">
    <cofactor evidence="2">
        <name>Cu cation</name>
        <dbReference type="ChEBI" id="CHEBI:23378"/>
    </cofactor>
</comment>
<evidence type="ECO:0000259" key="13">
    <source>
        <dbReference type="Pfam" id="PF00394"/>
    </source>
</evidence>
<evidence type="ECO:0000256" key="11">
    <source>
        <dbReference type="ARBA" id="ARBA00023180"/>
    </source>
</evidence>
<comment type="similarity">
    <text evidence="3">Belongs to the multicopper oxidase family.</text>
</comment>
<name>A0A1M3TVB0_ASPLC</name>
<dbReference type="GO" id="GO:0046274">
    <property type="term" value="P:lignin catabolic process"/>
    <property type="evidence" value="ECO:0007669"/>
    <property type="project" value="UniProtKB-KW"/>
</dbReference>
<dbReference type="Proteomes" id="UP000184063">
    <property type="component" value="Unassembled WGS sequence"/>
</dbReference>
<dbReference type="FunFam" id="2.60.40.420:FF:000038">
    <property type="entry name" value="Extracellular dihydrogeodin oxidase/laccase"/>
    <property type="match status" value="1"/>
</dbReference>
<evidence type="ECO:0000256" key="1">
    <source>
        <dbReference type="ARBA" id="ARBA00000349"/>
    </source>
</evidence>
<dbReference type="AlphaFoldDB" id="A0A1M3TVB0"/>
<sequence>MVNDVVKTIIRREVINVGADLLDKIKTEMIDLESDSASTTYYTESVNSHARAQSQGFPERASIAPSASQPVVYIVHFVLESDVFVNTGDSGWLAASTAYAAVSSPSTQACAGNTPQTRDQWCDFDIHTDYYTEAPDTGVVREYWLELGNTTAAPDGVPRDVLTINGTSPGPTIYANWGDWVRVHVYNGLENNGTSIHWHGVRQNHTNPQDGTNSITQCPTPPGGSITYEWRATQYGTTYYHSHFALQAWDGIYGAIVINGPASSNYDVDAGVLWLMDWSHRTADQMYSTAETDGEPEMTTALINGTNIWVKENNETVGERFFMNVTAGQSYRLRLVNAGMSNLFRFMIDDHTLTVIAADFVPIEPYNTTSLNIGVGQRYDVIVTANQAHAGSDFWMRAIPQEACAEIENTDIKGIFHYEQPNTVVATPTTTAYNYTDSCYDEPLSSMVPVVAIDASGVGFRSHNEANVIMNSAGLYKWYMGPTTFKAEWDNPTLLQIANGNTSWANTSHVVEVEGNGKWVIVDIEMTINVPHPIHLHGHDFFILAQGDGSYTSNTTLNTYNPPRRDTAMLPALGYLVIAFKTDNPGAWLLHCHIGWHQSEGFAMQFVESMSQLEPMIDTSALEKNCAAWDKYAAANSIEEDDSGI</sequence>
<dbReference type="OrthoDB" id="2121828at2759"/>
<feature type="domain" description="Plastocyanin-like" evidence="15">
    <location>
        <begin position="149"/>
        <end position="262"/>
    </location>
</feature>
<dbReference type="CDD" id="cd13880">
    <property type="entry name" value="CuRO_2_MaLCC_like"/>
    <property type="match status" value="1"/>
</dbReference>
<comment type="catalytic activity">
    <reaction evidence="1">
        <text>4 hydroquinone + O2 = 4 benzosemiquinone + 2 H2O</text>
        <dbReference type="Rhea" id="RHEA:11276"/>
        <dbReference type="ChEBI" id="CHEBI:15377"/>
        <dbReference type="ChEBI" id="CHEBI:15379"/>
        <dbReference type="ChEBI" id="CHEBI:17594"/>
        <dbReference type="ChEBI" id="CHEBI:17977"/>
        <dbReference type="EC" id="1.10.3.2"/>
    </reaction>
</comment>
<keyword evidence="11" id="KW-0325">Glycoprotein</keyword>
<accession>A0A1M3TVB0</accession>
<evidence type="ECO:0000256" key="7">
    <source>
        <dbReference type="ARBA" id="ARBA00022737"/>
    </source>
</evidence>
<evidence type="ECO:0000259" key="15">
    <source>
        <dbReference type="Pfam" id="PF07732"/>
    </source>
</evidence>
<dbReference type="EC" id="1.10.3.2" evidence="4"/>
<keyword evidence="9" id="KW-0186">Copper</keyword>
<dbReference type="SUPFAM" id="SSF49503">
    <property type="entry name" value="Cupredoxins"/>
    <property type="match status" value="3"/>
</dbReference>
<dbReference type="PANTHER" id="PTHR11709">
    <property type="entry name" value="MULTI-COPPER OXIDASE"/>
    <property type="match status" value="1"/>
</dbReference>
<reference evidence="17" key="1">
    <citation type="journal article" date="2017" name="Genome Biol.">
        <title>Comparative genomics reveals high biological diversity and specific adaptations in the industrially and medically important fungal genus Aspergillus.</title>
        <authorList>
            <person name="de Vries R.P."/>
            <person name="Riley R."/>
            <person name="Wiebenga A."/>
            <person name="Aguilar-Osorio G."/>
            <person name="Amillis S."/>
            <person name="Uchima C.A."/>
            <person name="Anderluh G."/>
            <person name="Asadollahi M."/>
            <person name="Askin M."/>
            <person name="Barry K."/>
            <person name="Battaglia E."/>
            <person name="Bayram O."/>
            <person name="Benocci T."/>
            <person name="Braus-Stromeyer S.A."/>
            <person name="Caldana C."/>
            <person name="Canovas D."/>
            <person name="Cerqueira G.C."/>
            <person name="Chen F."/>
            <person name="Chen W."/>
            <person name="Choi C."/>
            <person name="Clum A."/>
            <person name="Dos Santos R.A."/>
            <person name="Damasio A.R."/>
            <person name="Diallinas G."/>
            <person name="Emri T."/>
            <person name="Fekete E."/>
            <person name="Flipphi M."/>
            <person name="Freyberg S."/>
            <person name="Gallo A."/>
            <person name="Gournas C."/>
            <person name="Habgood R."/>
            <person name="Hainaut M."/>
            <person name="Harispe M.L."/>
            <person name="Henrissat B."/>
            <person name="Hilden K.S."/>
            <person name="Hope R."/>
            <person name="Hossain A."/>
            <person name="Karabika E."/>
            <person name="Karaffa L."/>
            <person name="Karanyi Z."/>
            <person name="Krasevec N."/>
            <person name="Kuo A."/>
            <person name="Kusch H."/>
            <person name="LaButti K."/>
            <person name="Lagendijk E.L."/>
            <person name="Lapidus A."/>
            <person name="Levasseur A."/>
            <person name="Lindquist E."/>
            <person name="Lipzen A."/>
            <person name="Logrieco A.F."/>
            <person name="MacCabe A."/>
            <person name="Maekelae M.R."/>
            <person name="Malavazi I."/>
            <person name="Melin P."/>
            <person name="Meyer V."/>
            <person name="Mielnichuk N."/>
            <person name="Miskei M."/>
            <person name="Molnar A.P."/>
            <person name="Mule G."/>
            <person name="Ngan C.Y."/>
            <person name="Orejas M."/>
            <person name="Orosz E."/>
            <person name="Ouedraogo J.P."/>
            <person name="Overkamp K.M."/>
            <person name="Park H.-S."/>
            <person name="Perrone G."/>
            <person name="Piumi F."/>
            <person name="Punt P.J."/>
            <person name="Ram A.F."/>
            <person name="Ramon A."/>
            <person name="Rauscher S."/>
            <person name="Record E."/>
            <person name="Riano-Pachon D.M."/>
            <person name="Robert V."/>
            <person name="Roehrig J."/>
            <person name="Ruller R."/>
            <person name="Salamov A."/>
            <person name="Salih N.S."/>
            <person name="Samson R.A."/>
            <person name="Sandor E."/>
            <person name="Sanguinetti M."/>
            <person name="Schuetze T."/>
            <person name="Sepcic K."/>
            <person name="Shelest E."/>
            <person name="Sherlock G."/>
            <person name="Sophianopoulou V."/>
            <person name="Squina F.M."/>
            <person name="Sun H."/>
            <person name="Susca A."/>
            <person name="Todd R.B."/>
            <person name="Tsang A."/>
            <person name="Unkles S.E."/>
            <person name="van de Wiele N."/>
            <person name="van Rossen-Uffink D."/>
            <person name="Oliveira J.V."/>
            <person name="Vesth T.C."/>
            <person name="Visser J."/>
            <person name="Yu J.-H."/>
            <person name="Zhou M."/>
            <person name="Andersen M.R."/>
            <person name="Archer D.B."/>
            <person name="Baker S.E."/>
            <person name="Benoit I."/>
            <person name="Brakhage A.A."/>
            <person name="Braus G.H."/>
            <person name="Fischer R."/>
            <person name="Frisvad J.C."/>
            <person name="Goldman G.H."/>
            <person name="Houbraken J."/>
            <person name="Oakley B."/>
            <person name="Pocsi I."/>
            <person name="Scazzocchio C."/>
            <person name="Seiboth B."/>
            <person name="vanKuyk P.A."/>
            <person name="Wortman J."/>
            <person name="Dyer P.S."/>
            <person name="Grigoriev I.V."/>
        </authorList>
    </citation>
    <scope>NUCLEOTIDE SEQUENCE [LARGE SCALE GENOMIC DNA]</scope>
    <source>
        <strain evidence="17">CBS 106.47</strain>
    </source>
</reference>
<dbReference type="InterPro" id="IPR011707">
    <property type="entry name" value="Cu-oxidase-like_N"/>
</dbReference>
<keyword evidence="12" id="KW-0439">Lignin degradation</keyword>
<evidence type="ECO:0000256" key="9">
    <source>
        <dbReference type="ARBA" id="ARBA00023008"/>
    </source>
</evidence>
<dbReference type="InterPro" id="IPR001117">
    <property type="entry name" value="Cu-oxidase_2nd"/>
</dbReference>
<evidence type="ECO:0000256" key="10">
    <source>
        <dbReference type="ARBA" id="ARBA00023157"/>
    </source>
</evidence>
<keyword evidence="10" id="KW-1015">Disulfide bond</keyword>
<feature type="domain" description="Plastocyanin-like" evidence="13">
    <location>
        <begin position="272"/>
        <end position="420"/>
    </location>
</feature>
<evidence type="ECO:0000259" key="14">
    <source>
        <dbReference type="Pfam" id="PF07731"/>
    </source>
</evidence>
<evidence type="ECO:0000256" key="5">
    <source>
        <dbReference type="ARBA" id="ARBA00022723"/>
    </source>
</evidence>
<dbReference type="InterPro" id="IPR011706">
    <property type="entry name" value="Cu-oxidase_C"/>
</dbReference>
<dbReference type="CDD" id="cd13854">
    <property type="entry name" value="CuRO_1_MaLCC_like"/>
    <property type="match status" value="1"/>
</dbReference>
<evidence type="ECO:0000313" key="17">
    <source>
        <dbReference type="Proteomes" id="UP000184063"/>
    </source>
</evidence>
<dbReference type="FunFam" id="2.60.40.420:FF:000021">
    <property type="entry name" value="Extracellular dihydrogeodin oxidase/laccase"/>
    <property type="match status" value="1"/>
</dbReference>
<dbReference type="Pfam" id="PF07732">
    <property type="entry name" value="Cu-oxidase_3"/>
    <property type="match status" value="1"/>
</dbReference>
<feature type="domain" description="Plastocyanin-like" evidence="14">
    <location>
        <begin position="488"/>
        <end position="609"/>
    </location>
</feature>
<dbReference type="FunFam" id="2.60.40.420:FF:000046">
    <property type="entry name" value="Multicopper oxidase"/>
    <property type="match status" value="1"/>
</dbReference>
<gene>
    <name evidence="16" type="ORF">ASPFODRAFT_67787</name>
</gene>
<dbReference type="Pfam" id="PF07731">
    <property type="entry name" value="Cu-oxidase_2"/>
    <property type="match status" value="1"/>
</dbReference>
<evidence type="ECO:0000256" key="2">
    <source>
        <dbReference type="ARBA" id="ARBA00001935"/>
    </source>
</evidence>
<evidence type="ECO:0000256" key="8">
    <source>
        <dbReference type="ARBA" id="ARBA00023002"/>
    </source>
</evidence>
<evidence type="ECO:0000313" key="16">
    <source>
        <dbReference type="EMBL" id="OJZ90808.1"/>
    </source>
</evidence>
<dbReference type="EMBL" id="KV878237">
    <property type="protein sequence ID" value="OJZ90808.1"/>
    <property type="molecule type" value="Genomic_DNA"/>
</dbReference>
<keyword evidence="6" id="KW-0732">Signal</keyword>
<evidence type="ECO:0000256" key="4">
    <source>
        <dbReference type="ARBA" id="ARBA00012297"/>
    </source>
</evidence>
<dbReference type="CDD" id="cd13901">
    <property type="entry name" value="CuRO_3_MaLCC_like"/>
    <property type="match status" value="1"/>
</dbReference>
<protein>
    <recommendedName>
        <fullName evidence="4">laccase</fullName>
        <ecNumber evidence="4">1.10.3.2</ecNumber>
    </recommendedName>
</protein>
<dbReference type="PANTHER" id="PTHR11709:SF502">
    <property type="entry name" value="MULTICOPPER OXIDASE"/>
    <property type="match status" value="1"/>
</dbReference>
<dbReference type="InterPro" id="IPR045087">
    <property type="entry name" value="Cu-oxidase_fam"/>
</dbReference>
<dbReference type="Gene3D" id="2.60.40.420">
    <property type="entry name" value="Cupredoxins - blue copper proteins"/>
    <property type="match status" value="3"/>
</dbReference>
<keyword evidence="5" id="KW-0479">Metal-binding</keyword>
<dbReference type="GO" id="GO:0005507">
    <property type="term" value="F:copper ion binding"/>
    <property type="evidence" value="ECO:0007669"/>
    <property type="project" value="InterPro"/>
</dbReference>
<organism evidence="16 17">
    <name type="scientific">Aspergillus luchuensis (strain CBS 106.47)</name>
    <dbReference type="NCBI Taxonomy" id="1137211"/>
    <lineage>
        <taxon>Eukaryota</taxon>
        <taxon>Fungi</taxon>
        <taxon>Dikarya</taxon>
        <taxon>Ascomycota</taxon>
        <taxon>Pezizomycotina</taxon>
        <taxon>Eurotiomycetes</taxon>
        <taxon>Eurotiomycetidae</taxon>
        <taxon>Eurotiales</taxon>
        <taxon>Aspergillaceae</taxon>
        <taxon>Aspergillus</taxon>
        <taxon>Aspergillus subgen. Circumdati</taxon>
    </lineage>
</organism>
<dbReference type="VEuPathDB" id="FungiDB:ASPFODRAFT_67787"/>
<evidence type="ECO:0000256" key="12">
    <source>
        <dbReference type="ARBA" id="ARBA00023185"/>
    </source>
</evidence>
<keyword evidence="8" id="KW-0560">Oxidoreductase</keyword>
<dbReference type="GO" id="GO:0052716">
    <property type="term" value="F:hydroquinone:oxygen oxidoreductase activity"/>
    <property type="evidence" value="ECO:0007669"/>
    <property type="project" value="UniProtKB-EC"/>
</dbReference>
<proteinExistence type="inferred from homology"/>
<dbReference type="Pfam" id="PF00394">
    <property type="entry name" value="Cu-oxidase"/>
    <property type="match status" value="1"/>
</dbReference>
<evidence type="ECO:0000256" key="3">
    <source>
        <dbReference type="ARBA" id="ARBA00010609"/>
    </source>
</evidence>
<dbReference type="InterPro" id="IPR008972">
    <property type="entry name" value="Cupredoxin"/>
</dbReference>
<keyword evidence="7" id="KW-0677">Repeat</keyword>
<evidence type="ECO:0000256" key="6">
    <source>
        <dbReference type="ARBA" id="ARBA00022729"/>
    </source>
</evidence>